<gene>
    <name evidence="1" type="ORF">HMPREF1173_02480</name>
</gene>
<evidence type="ECO:0000313" key="1">
    <source>
        <dbReference type="EMBL" id="ETD24427.1"/>
    </source>
</evidence>
<proteinExistence type="predicted"/>
<keyword evidence="2" id="KW-1185">Reference proteome</keyword>
<dbReference type="HOGENOM" id="CLU_3156337_0_0_10"/>
<dbReference type="AlphaFoldDB" id="V8CBE9"/>
<comment type="caution">
    <text evidence="1">The sequence shown here is derived from an EMBL/GenBank/DDBJ whole genome shotgun (WGS) entry which is preliminary data.</text>
</comment>
<protein>
    <submittedName>
        <fullName evidence="1">Uncharacterized protein</fullName>
    </submittedName>
</protein>
<evidence type="ECO:0000313" key="2">
    <source>
        <dbReference type="Proteomes" id="UP000018727"/>
    </source>
</evidence>
<reference evidence="1 2" key="1">
    <citation type="submission" date="2013-10" db="EMBL/GenBank/DDBJ databases">
        <title>The Genome Sequence of Prevotella nigrescens CC14M.</title>
        <authorList>
            <consortium name="The Broad Institute Genomics Platform"/>
            <person name="Earl A."/>
            <person name="Allen-Vercoe E."/>
            <person name="Daigneault M."/>
            <person name="Young S.K."/>
            <person name="Zeng Q."/>
            <person name="Gargeya S."/>
            <person name="Fitzgerald M."/>
            <person name="Abouelleil A."/>
            <person name="Alvarado L."/>
            <person name="Chapman S.B."/>
            <person name="Gainer-Dewar J."/>
            <person name="Goldberg J."/>
            <person name="Griggs A."/>
            <person name="Gujja S."/>
            <person name="Hansen M."/>
            <person name="Howarth C."/>
            <person name="Imamovic A."/>
            <person name="Ireland A."/>
            <person name="Larimer J."/>
            <person name="McCowan C."/>
            <person name="Murphy C."/>
            <person name="Pearson M."/>
            <person name="Poon T.W."/>
            <person name="Priest M."/>
            <person name="Roberts A."/>
            <person name="Saif S."/>
            <person name="Shea T."/>
            <person name="Sykes S."/>
            <person name="Wortman J."/>
            <person name="Nusbaum C."/>
            <person name="Birren B."/>
        </authorList>
    </citation>
    <scope>NUCLEOTIDE SEQUENCE [LARGE SCALE GENOMIC DNA]</scope>
    <source>
        <strain evidence="1 2">CC14M</strain>
    </source>
</reference>
<dbReference type="EMBL" id="AZJH01000043">
    <property type="protein sequence ID" value="ETD24427.1"/>
    <property type="molecule type" value="Genomic_DNA"/>
</dbReference>
<organism evidence="1 2">
    <name type="scientific">Prevotella nigrescens CC14M</name>
    <dbReference type="NCBI Taxonomy" id="1073366"/>
    <lineage>
        <taxon>Bacteria</taxon>
        <taxon>Pseudomonadati</taxon>
        <taxon>Bacteroidota</taxon>
        <taxon>Bacteroidia</taxon>
        <taxon>Bacteroidales</taxon>
        <taxon>Prevotellaceae</taxon>
        <taxon>Prevotella</taxon>
    </lineage>
</organism>
<accession>V8CBE9</accession>
<sequence>MDLFVVKTERINYLCAVNVVRRLLKINSFGFGRQNKRRIIADLWQENH</sequence>
<dbReference type="Proteomes" id="UP000018727">
    <property type="component" value="Unassembled WGS sequence"/>
</dbReference>
<name>V8CBE9_9BACT</name>